<evidence type="ECO:0000313" key="2">
    <source>
        <dbReference type="Proteomes" id="UP001055811"/>
    </source>
</evidence>
<comment type="caution">
    <text evidence="1">The sequence shown here is derived from an EMBL/GenBank/DDBJ whole genome shotgun (WGS) entry which is preliminary data.</text>
</comment>
<reference evidence="1 2" key="2">
    <citation type="journal article" date="2022" name="Mol. Ecol. Resour.">
        <title>The genomes of chicory, endive, great burdock and yacon provide insights into Asteraceae paleo-polyploidization history and plant inulin production.</title>
        <authorList>
            <person name="Fan W."/>
            <person name="Wang S."/>
            <person name="Wang H."/>
            <person name="Wang A."/>
            <person name="Jiang F."/>
            <person name="Liu H."/>
            <person name="Zhao H."/>
            <person name="Xu D."/>
            <person name="Zhang Y."/>
        </authorList>
    </citation>
    <scope>NUCLEOTIDE SEQUENCE [LARGE SCALE GENOMIC DNA]</scope>
    <source>
        <strain evidence="2">cv. Punajuju</strain>
        <tissue evidence="1">Leaves</tissue>
    </source>
</reference>
<organism evidence="1 2">
    <name type="scientific">Cichorium intybus</name>
    <name type="common">Chicory</name>
    <dbReference type="NCBI Taxonomy" id="13427"/>
    <lineage>
        <taxon>Eukaryota</taxon>
        <taxon>Viridiplantae</taxon>
        <taxon>Streptophyta</taxon>
        <taxon>Embryophyta</taxon>
        <taxon>Tracheophyta</taxon>
        <taxon>Spermatophyta</taxon>
        <taxon>Magnoliopsida</taxon>
        <taxon>eudicotyledons</taxon>
        <taxon>Gunneridae</taxon>
        <taxon>Pentapetalae</taxon>
        <taxon>asterids</taxon>
        <taxon>campanulids</taxon>
        <taxon>Asterales</taxon>
        <taxon>Asteraceae</taxon>
        <taxon>Cichorioideae</taxon>
        <taxon>Cichorieae</taxon>
        <taxon>Cichoriinae</taxon>
        <taxon>Cichorium</taxon>
    </lineage>
</organism>
<evidence type="ECO:0000313" key="1">
    <source>
        <dbReference type="EMBL" id="KAI3698946.1"/>
    </source>
</evidence>
<protein>
    <submittedName>
        <fullName evidence="1">Uncharacterized protein</fullName>
    </submittedName>
</protein>
<name>A0ACB8ZMJ0_CICIN</name>
<accession>A0ACB8ZMJ0</accession>
<proteinExistence type="predicted"/>
<dbReference type="EMBL" id="CM042016">
    <property type="protein sequence ID" value="KAI3698946.1"/>
    <property type="molecule type" value="Genomic_DNA"/>
</dbReference>
<reference evidence="2" key="1">
    <citation type="journal article" date="2022" name="Mol. Ecol. Resour.">
        <title>The genomes of chicory, endive, great burdock and yacon provide insights into Asteraceae palaeo-polyploidization history and plant inulin production.</title>
        <authorList>
            <person name="Fan W."/>
            <person name="Wang S."/>
            <person name="Wang H."/>
            <person name="Wang A."/>
            <person name="Jiang F."/>
            <person name="Liu H."/>
            <person name="Zhao H."/>
            <person name="Xu D."/>
            <person name="Zhang Y."/>
        </authorList>
    </citation>
    <scope>NUCLEOTIDE SEQUENCE [LARGE SCALE GENOMIC DNA]</scope>
    <source>
        <strain evidence="2">cv. Punajuju</strain>
    </source>
</reference>
<gene>
    <name evidence="1" type="ORF">L2E82_42882</name>
</gene>
<dbReference type="Proteomes" id="UP001055811">
    <property type="component" value="Linkage Group LG08"/>
</dbReference>
<keyword evidence="2" id="KW-1185">Reference proteome</keyword>
<sequence>MSQIENLVLKSSIVGLTQGSEEEVIKEIDWKKSTRVTIASNPQKCHCLHISNVELRKRNESVYFVAKGLSIWRPVLSSVHTTAPPRSISFPLLINIQSGDNGVFEAQGDNG</sequence>